<dbReference type="InterPro" id="IPR057670">
    <property type="entry name" value="SH3_retrovirus"/>
</dbReference>
<keyword evidence="1" id="KW-0863">Zinc-finger</keyword>
<feature type="chain" id="PRO_5043856427" evidence="3">
    <location>
        <begin position="20"/>
        <end position="641"/>
    </location>
</feature>
<evidence type="ECO:0000259" key="5">
    <source>
        <dbReference type="PROSITE" id="PS50994"/>
    </source>
</evidence>
<dbReference type="GO" id="GO:0003676">
    <property type="term" value="F:nucleic acid binding"/>
    <property type="evidence" value="ECO:0007669"/>
    <property type="project" value="InterPro"/>
</dbReference>
<feature type="compositionally biased region" description="Polar residues" evidence="2">
    <location>
        <begin position="620"/>
        <end position="629"/>
    </location>
</feature>
<dbReference type="Pfam" id="PF25597">
    <property type="entry name" value="SH3_retrovirus"/>
    <property type="match status" value="1"/>
</dbReference>
<keyword evidence="3" id="KW-0732">Signal</keyword>
<dbReference type="PANTHER" id="PTHR47592:SF27">
    <property type="entry name" value="OS08G0421700 PROTEIN"/>
    <property type="match status" value="1"/>
</dbReference>
<dbReference type="AlphaFoldDB" id="A0AAW2WVH8"/>
<feature type="domain" description="Integrase catalytic" evidence="5">
    <location>
        <begin position="335"/>
        <end position="515"/>
    </location>
</feature>
<proteinExistence type="predicted"/>
<dbReference type="GO" id="GO:0008270">
    <property type="term" value="F:zinc ion binding"/>
    <property type="evidence" value="ECO:0007669"/>
    <property type="project" value="UniProtKB-KW"/>
</dbReference>
<feature type="region of interest" description="Disordered" evidence="2">
    <location>
        <begin position="197"/>
        <end position="216"/>
    </location>
</feature>
<gene>
    <name evidence="6" type="ORF">Slati_2117800</name>
</gene>
<feature type="compositionally biased region" description="Basic and acidic residues" evidence="2">
    <location>
        <begin position="630"/>
        <end position="641"/>
    </location>
</feature>
<dbReference type="EMBL" id="JACGWN010000007">
    <property type="protein sequence ID" value="KAL0443951.1"/>
    <property type="molecule type" value="Genomic_DNA"/>
</dbReference>
<feature type="signal peptide" evidence="3">
    <location>
        <begin position="1"/>
        <end position="19"/>
    </location>
</feature>
<dbReference type="InterPro" id="IPR054722">
    <property type="entry name" value="PolX-like_BBD"/>
</dbReference>
<dbReference type="SMART" id="SM00343">
    <property type="entry name" value="ZnF_C2HC"/>
    <property type="match status" value="1"/>
</dbReference>
<evidence type="ECO:0000259" key="4">
    <source>
        <dbReference type="PROSITE" id="PS50158"/>
    </source>
</evidence>
<evidence type="ECO:0000256" key="2">
    <source>
        <dbReference type="SAM" id="MobiDB-lite"/>
    </source>
</evidence>
<dbReference type="SUPFAM" id="SSF57756">
    <property type="entry name" value="Retrovirus zinc finger-like domains"/>
    <property type="match status" value="1"/>
</dbReference>
<dbReference type="InterPro" id="IPR036397">
    <property type="entry name" value="RNaseH_sf"/>
</dbReference>
<feature type="domain" description="CCHC-type" evidence="4">
    <location>
        <begin position="219"/>
        <end position="234"/>
    </location>
</feature>
<feature type="region of interest" description="Disordered" evidence="2">
    <location>
        <begin position="618"/>
        <end position="641"/>
    </location>
</feature>
<dbReference type="InterPro" id="IPR012337">
    <property type="entry name" value="RNaseH-like_sf"/>
</dbReference>
<dbReference type="InterPro" id="IPR001878">
    <property type="entry name" value="Znf_CCHC"/>
</dbReference>
<reference evidence="6" key="2">
    <citation type="journal article" date="2024" name="Plant">
        <title>Genomic evolution and insights into agronomic trait innovations of Sesamum species.</title>
        <authorList>
            <person name="Miao H."/>
            <person name="Wang L."/>
            <person name="Qu L."/>
            <person name="Liu H."/>
            <person name="Sun Y."/>
            <person name="Le M."/>
            <person name="Wang Q."/>
            <person name="Wei S."/>
            <person name="Zheng Y."/>
            <person name="Lin W."/>
            <person name="Duan Y."/>
            <person name="Cao H."/>
            <person name="Xiong S."/>
            <person name="Wang X."/>
            <person name="Wei L."/>
            <person name="Li C."/>
            <person name="Ma Q."/>
            <person name="Ju M."/>
            <person name="Zhao R."/>
            <person name="Li G."/>
            <person name="Mu C."/>
            <person name="Tian Q."/>
            <person name="Mei H."/>
            <person name="Zhang T."/>
            <person name="Gao T."/>
            <person name="Zhang H."/>
        </authorList>
    </citation>
    <scope>NUCLEOTIDE SEQUENCE</scope>
    <source>
        <strain evidence="6">KEN1</strain>
    </source>
</reference>
<keyword evidence="1" id="KW-0862">Zinc</keyword>
<accession>A0AAW2WVH8</accession>
<evidence type="ECO:0000313" key="6">
    <source>
        <dbReference type="EMBL" id="KAL0443951.1"/>
    </source>
</evidence>
<dbReference type="PROSITE" id="PS50158">
    <property type="entry name" value="ZF_CCHC"/>
    <property type="match status" value="1"/>
</dbReference>
<keyword evidence="1" id="KW-0479">Metal-binding</keyword>
<comment type="caution">
    <text evidence="6">The sequence shown here is derived from an EMBL/GenBank/DDBJ whole genome shotgun (WGS) entry which is preliminary data.</text>
</comment>
<evidence type="ECO:0000256" key="1">
    <source>
        <dbReference type="PROSITE-ProRule" id="PRU00047"/>
    </source>
</evidence>
<dbReference type="PROSITE" id="PS50994">
    <property type="entry name" value="INTEGRASE"/>
    <property type="match status" value="1"/>
</dbReference>
<dbReference type="PANTHER" id="PTHR47592">
    <property type="entry name" value="PBF68 PROTEIN"/>
    <property type="match status" value="1"/>
</dbReference>
<evidence type="ECO:0000256" key="3">
    <source>
        <dbReference type="SAM" id="SignalP"/>
    </source>
</evidence>
<dbReference type="Gene3D" id="3.30.420.10">
    <property type="entry name" value="Ribonuclease H-like superfamily/Ribonuclease H"/>
    <property type="match status" value="1"/>
</dbReference>
<dbReference type="InterPro" id="IPR036875">
    <property type="entry name" value="Znf_CCHC_sf"/>
</dbReference>
<reference evidence="6" key="1">
    <citation type="submission" date="2020-06" db="EMBL/GenBank/DDBJ databases">
        <authorList>
            <person name="Li T."/>
            <person name="Hu X."/>
            <person name="Zhang T."/>
            <person name="Song X."/>
            <person name="Zhang H."/>
            <person name="Dai N."/>
            <person name="Sheng W."/>
            <person name="Hou X."/>
            <person name="Wei L."/>
        </authorList>
    </citation>
    <scope>NUCLEOTIDE SEQUENCE</scope>
    <source>
        <strain evidence="6">KEN1</strain>
        <tissue evidence="6">Leaf</tissue>
    </source>
</reference>
<dbReference type="Pfam" id="PF22936">
    <property type="entry name" value="Pol_BBD"/>
    <property type="match status" value="1"/>
</dbReference>
<dbReference type="InterPro" id="IPR001584">
    <property type="entry name" value="Integrase_cat-core"/>
</dbReference>
<dbReference type="Gene3D" id="4.10.60.10">
    <property type="entry name" value="Zinc finger, CCHC-type"/>
    <property type="match status" value="1"/>
</dbReference>
<dbReference type="SUPFAM" id="SSF53098">
    <property type="entry name" value="Ribonuclease H-like"/>
    <property type="match status" value="1"/>
</dbReference>
<dbReference type="GO" id="GO:0015074">
    <property type="term" value="P:DNA integration"/>
    <property type="evidence" value="ECO:0007669"/>
    <property type="project" value="InterPro"/>
</dbReference>
<dbReference type="Pfam" id="PF14223">
    <property type="entry name" value="Retrotran_gag_2"/>
    <property type="match status" value="1"/>
</dbReference>
<organism evidence="6">
    <name type="scientific">Sesamum latifolium</name>
    <dbReference type="NCBI Taxonomy" id="2727402"/>
    <lineage>
        <taxon>Eukaryota</taxon>
        <taxon>Viridiplantae</taxon>
        <taxon>Streptophyta</taxon>
        <taxon>Embryophyta</taxon>
        <taxon>Tracheophyta</taxon>
        <taxon>Spermatophyta</taxon>
        <taxon>Magnoliopsida</taxon>
        <taxon>eudicotyledons</taxon>
        <taxon>Gunneridae</taxon>
        <taxon>Pentapetalae</taxon>
        <taxon>asterids</taxon>
        <taxon>lamiids</taxon>
        <taxon>Lamiales</taxon>
        <taxon>Pedaliaceae</taxon>
        <taxon>Sesamum</taxon>
    </lineage>
</organism>
<protein>
    <submittedName>
        <fullName evidence="6">Retrovirus-related Pol polyprotein from transposon TNT 1-94</fullName>
    </submittedName>
</protein>
<feature type="compositionally biased region" description="Basic residues" evidence="2">
    <location>
        <begin position="206"/>
        <end position="215"/>
    </location>
</feature>
<dbReference type="Pfam" id="PF00098">
    <property type="entry name" value="zf-CCHC"/>
    <property type="match status" value="1"/>
</dbReference>
<name>A0AAW2WVH8_9LAMI</name>
<sequence length="641" mass="72216">MKIWLTMKGLLTVIQVIRPEPTDTNPRTAEIEQWTEKDQIGRGAILSALSDTLFDVYCSDSYTAKSLWDELDRKYNTEEQGLEKYSVSKFMRYQMVEDRSVAEQTHEIINLEHALADAEMKLPEKFLVMSIVDKFPKSWENFGMTLKYQKGRLSLDDLLIAISIEEEHRNQTHKMPIEHHPRANLIVGKQKVNKVNSNSKAISKSKTTKNKKPKANKPCWNCGQVGHWAKLCPNKKAKTGQAAVNMVVGGASTSGATEGYVSVQPELLTIYKPCDWLIDTGANAHVCADKSLFVSYQAITGRTVSMGNSSTAEVHRIGSVDLKFPSGRVLSLKRVHHVPTVRRNIISSSVIVREGYELVFKFNKVVIQQFGIFVGKCYLDDGLFKVRVENNKNDTSDSVILNVESSTLWHKTQTGKKLKRLRSDRGGEYESSKFNEYCQTFGIIHEETPPYSPSSNGVAERKNRTFKDMINSLLLTSGLPKYLWGEALNTACHILNRVPLKHNTSTPFELWKGRKPSLKYFRVWGCLAKVLVPEHKRKKLGPKTVDVVFLGYVKTSYALRFLVIKSEISGIEVNTIVEFRDAVFIEDVFSMKTGIPSSVSLDDSLASTSIPEHVEKMTNVGVNPSSTSLTHEESDEPRRSN</sequence>